<gene>
    <name evidence="2" type="ordered locus">Sph21_0588</name>
</gene>
<reference evidence="2" key="1">
    <citation type="submission" date="2011-03" db="EMBL/GenBank/DDBJ databases">
        <title>Complete sequence of Sphingobacterium sp. 21.</title>
        <authorList>
            <consortium name="US DOE Joint Genome Institute"/>
            <person name="Lucas S."/>
            <person name="Copeland A."/>
            <person name="Lapidus A."/>
            <person name="Cheng J.-F."/>
            <person name="Goodwin L."/>
            <person name="Pitluck S."/>
            <person name="Davenport K."/>
            <person name="Detter J.C."/>
            <person name="Han C."/>
            <person name="Tapia R."/>
            <person name="Land M."/>
            <person name="Hauser L."/>
            <person name="Kyrpides N."/>
            <person name="Ivanova N."/>
            <person name="Ovchinnikova G."/>
            <person name="Pagani I."/>
            <person name="Siebers A.K."/>
            <person name="Allgaier M."/>
            <person name="Thelen M.P."/>
            <person name="Hugenholtz P."/>
            <person name="Woyke T."/>
        </authorList>
    </citation>
    <scope>NUCLEOTIDE SEQUENCE</scope>
    <source>
        <strain evidence="2">21</strain>
    </source>
</reference>
<keyword evidence="1" id="KW-0472">Membrane</keyword>
<evidence type="ECO:0000256" key="1">
    <source>
        <dbReference type="SAM" id="Phobius"/>
    </source>
</evidence>
<dbReference type="HOGENOM" id="CLU_2865511_0_0_10"/>
<accession>F4C8X9</accession>
<proteinExistence type="predicted"/>
<sequence length="64" mass="7171">MKNIIYQPKKKIGTGELIVGIAACIFLLYCLITNSFIDRLLSTIALGVIILLTVLRFFLSKINK</sequence>
<protein>
    <submittedName>
        <fullName evidence="2">Uncharacterized protein</fullName>
    </submittedName>
</protein>
<organism evidence="2">
    <name type="scientific">Sphingobacterium sp. (strain 21)</name>
    <dbReference type="NCBI Taxonomy" id="743722"/>
    <lineage>
        <taxon>Bacteria</taxon>
        <taxon>Pseudomonadati</taxon>
        <taxon>Bacteroidota</taxon>
        <taxon>Sphingobacteriia</taxon>
        <taxon>Sphingobacteriales</taxon>
        <taxon>Sphingobacteriaceae</taxon>
        <taxon>Sphingobacterium</taxon>
    </lineage>
</organism>
<dbReference type="AlphaFoldDB" id="F4C8X9"/>
<feature type="transmembrane region" description="Helical" evidence="1">
    <location>
        <begin position="12"/>
        <end position="34"/>
    </location>
</feature>
<dbReference type="STRING" id="743722.Sph21_0588"/>
<keyword evidence="1" id="KW-1133">Transmembrane helix</keyword>
<keyword evidence="1" id="KW-0812">Transmembrane</keyword>
<dbReference type="KEGG" id="shg:Sph21_0588"/>
<feature type="transmembrane region" description="Helical" evidence="1">
    <location>
        <begin position="40"/>
        <end position="59"/>
    </location>
</feature>
<dbReference type="EMBL" id="CP002584">
    <property type="protein sequence ID" value="ADZ77168.1"/>
    <property type="molecule type" value="Genomic_DNA"/>
</dbReference>
<evidence type="ECO:0000313" key="2">
    <source>
        <dbReference type="EMBL" id="ADZ77168.1"/>
    </source>
</evidence>
<name>F4C8X9_SPHS2</name>